<gene>
    <name evidence="7" type="ORF">AVDCRST_MAG66-3141</name>
</gene>
<keyword evidence="3" id="KW-0963">Cytoplasm</keyword>
<comment type="similarity">
    <text evidence="2">Belongs to the peptidase S41B family.</text>
</comment>
<evidence type="ECO:0000256" key="3">
    <source>
        <dbReference type="ARBA" id="ARBA00022490"/>
    </source>
</evidence>
<dbReference type="AlphaFoldDB" id="A0A6J4PXX0"/>
<organism evidence="7">
    <name type="scientific">uncultured Pseudonocardia sp</name>
    <dbReference type="NCBI Taxonomy" id="211455"/>
    <lineage>
        <taxon>Bacteria</taxon>
        <taxon>Bacillati</taxon>
        <taxon>Actinomycetota</taxon>
        <taxon>Actinomycetes</taxon>
        <taxon>Pseudonocardiales</taxon>
        <taxon>Pseudonocardiaceae</taxon>
        <taxon>Pseudonocardia</taxon>
        <taxon>environmental samples</taxon>
    </lineage>
</organism>
<reference evidence="7" key="1">
    <citation type="submission" date="2020-02" db="EMBL/GenBank/DDBJ databases">
        <authorList>
            <person name="Meier V. D."/>
        </authorList>
    </citation>
    <scope>NUCLEOTIDE SEQUENCE</scope>
    <source>
        <strain evidence="7">AVDCRST_MAG66</strain>
    </source>
</reference>
<evidence type="ECO:0000256" key="5">
    <source>
        <dbReference type="ARBA" id="ARBA00022801"/>
    </source>
</evidence>
<dbReference type="InterPro" id="IPR012393">
    <property type="entry name" value="Tricorn_protease"/>
</dbReference>
<dbReference type="GO" id="GO:0006508">
    <property type="term" value="P:proteolysis"/>
    <property type="evidence" value="ECO:0007669"/>
    <property type="project" value="UniProtKB-KW"/>
</dbReference>
<evidence type="ECO:0000256" key="2">
    <source>
        <dbReference type="ARBA" id="ARBA00008524"/>
    </source>
</evidence>
<name>A0A6J4PXX0_9PSEU</name>
<evidence type="ECO:0000256" key="4">
    <source>
        <dbReference type="ARBA" id="ARBA00022670"/>
    </source>
</evidence>
<keyword evidence="4 7" id="KW-0645">Protease</keyword>
<dbReference type="EMBL" id="CADCUS010000445">
    <property type="protein sequence ID" value="CAA9427754.1"/>
    <property type="molecule type" value="Genomic_DNA"/>
</dbReference>
<dbReference type="SUPFAM" id="SSF69304">
    <property type="entry name" value="Tricorn protease N-terminal domain"/>
    <property type="match status" value="1"/>
</dbReference>
<keyword evidence="6" id="KW-0720">Serine protease</keyword>
<evidence type="ECO:0000313" key="7">
    <source>
        <dbReference type="EMBL" id="CAA9427754.1"/>
    </source>
</evidence>
<dbReference type="Pfam" id="PF26549">
    <property type="entry name" value="Tricorn_N"/>
    <property type="match status" value="1"/>
</dbReference>
<dbReference type="Gene3D" id="2.120.10.60">
    <property type="entry name" value="Tricorn protease N-terminal domain"/>
    <property type="match status" value="1"/>
</dbReference>
<accession>A0A6J4PXX0</accession>
<evidence type="ECO:0000256" key="1">
    <source>
        <dbReference type="ARBA" id="ARBA00004496"/>
    </source>
</evidence>
<dbReference type="GO" id="GO:0008236">
    <property type="term" value="F:serine-type peptidase activity"/>
    <property type="evidence" value="ECO:0007669"/>
    <property type="project" value="UniProtKB-KW"/>
</dbReference>
<feature type="non-terminal residue" evidence="7">
    <location>
        <position position="119"/>
    </location>
</feature>
<evidence type="ECO:0000256" key="6">
    <source>
        <dbReference type="ARBA" id="ARBA00022825"/>
    </source>
</evidence>
<proteinExistence type="inferred from homology"/>
<comment type="subcellular location">
    <subcellularLocation>
        <location evidence="1">Cytoplasm</location>
    </subcellularLocation>
</comment>
<keyword evidence="5" id="KW-0378">Hydrolase</keyword>
<dbReference type="PANTHER" id="PTHR43253:SF1">
    <property type="entry name" value="TRICORN PROTEASE HOMOLOG 2-RELATED"/>
    <property type="match status" value="1"/>
</dbReference>
<dbReference type="PANTHER" id="PTHR43253">
    <property type="entry name" value="TRICORN PROTEASE HOMOLOG 2-RELATED"/>
    <property type="match status" value="1"/>
</dbReference>
<sequence>MALPGYLRHPHLRGDTLVFTAEDDVWTAPLTGGRAHRLTADAVPVRSPRLSPDGTRVAWASRREGPMEVLVADLDGGPARRLTWWGDDRTRPCGWDGDDVLVVAADGPYAGRRTWAHAV</sequence>
<dbReference type="GO" id="GO:0005737">
    <property type="term" value="C:cytoplasm"/>
    <property type="evidence" value="ECO:0007669"/>
    <property type="project" value="UniProtKB-SubCell"/>
</dbReference>
<protein>
    <submittedName>
        <fullName evidence="7">Protease</fullName>
    </submittedName>
</protein>